<dbReference type="SUPFAM" id="SSF51556">
    <property type="entry name" value="Metallo-dependent hydrolases"/>
    <property type="match status" value="2"/>
</dbReference>
<dbReference type="EC" id="3.5.4.4" evidence="4"/>
<evidence type="ECO:0000256" key="7">
    <source>
        <dbReference type="ARBA" id="ARBA00022723"/>
    </source>
</evidence>
<dbReference type="OrthoDB" id="7202371at2759"/>
<dbReference type="AlphaFoldDB" id="A0A6H5HVB4"/>
<keyword evidence="14" id="KW-1185">Reference proteome</keyword>
<keyword evidence="7" id="KW-0479">Metal-binding</keyword>
<dbReference type="GO" id="GO:0046872">
    <property type="term" value="F:metal ion binding"/>
    <property type="evidence" value="ECO:0007669"/>
    <property type="project" value="UniProtKB-KW"/>
</dbReference>
<evidence type="ECO:0000256" key="4">
    <source>
        <dbReference type="ARBA" id="ARBA00012784"/>
    </source>
</evidence>
<dbReference type="SUPFAM" id="SSF48403">
    <property type="entry name" value="Ankyrin repeat"/>
    <property type="match status" value="1"/>
</dbReference>
<dbReference type="PROSITE" id="PS50297">
    <property type="entry name" value="ANK_REP_REGION"/>
    <property type="match status" value="1"/>
</dbReference>
<evidence type="ECO:0000256" key="5">
    <source>
        <dbReference type="ARBA" id="ARBA00018099"/>
    </source>
</evidence>
<evidence type="ECO:0000256" key="6">
    <source>
        <dbReference type="ARBA" id="ARBA00022525"/>
    </source>
</evidence>
<comment type="subcellular location">
    <subcellularLocation>
        <location evidence="2">Secreted</location>
    </subcellularLocation>
</comment>
<dbReference type="NCBIfam" id="TIGR01431">
    <property type="entry name" value="adm_rel"/>
    <property type="match status" value="1"/>
</dbReference>
<dbReference type="GO" id="GO:0046103">
    <property type="term" value="P:inosine biosynthetic process"/>
    <property type="evidence" value="ECO:0007669"/>
    <property type="project" value="TreeGrafter"/>
</dbReference>
<accession>A0A6H5HVB4</accession>
<comment type="similarity">
    <text evidence="3">Belongs to the metallo-dependent hydrolases superfamily. Adenosine and AMP deaminases family. ADGF subfamily.</text>
</comment>
<evidence type="ECO:0000313" key="13">
    <source>
        <dbReference type="EMBL" id="CAB0029524.1"/>
    </source>
</evidence>
<dbReference type="InterPro" id="IPR002110">
    <property type="entry name" value="Ankyrin_rpt"/>
</dbReference>
<evidence type="ECO:0000256" key="3">
    <source>
        <dbReference type="ARBA" id="ARBA00006083"/>
    </source>
</evidence>
<dbReference type="Pfam" id="PF12796">
    <property type="entry name" value="Ank_2"/>
    <property type="match status" value="1"/>
</dbReference>
<dbReference type="InterPro" id="IPR006330">
    <property type="entry name" value="Ado/ade_deaminase"/>
</dbReference>
<keyword evidence="11" id="KW-0040">ANK repeat</keyword>
<dbReference type="Proteomes" id="UP000479190">
    <property type="component" value="Unassembled WGS sequence"/>
</dbReference>
<evidence type="ECO:0000256" key="2">
    <source>
        <dbReference type="ARBA" id="ARBA00004613"/>
    </source>
</evidence>
<dbReference type="InterPro" id="IPR032466">
    <property type="entry name" value="Metal_Hydrolase"/>
</dbReference>
<keyword evidence="9" id="KW-0378">Hydrolase</keyword>
<evidence type="ECO:0000256" key="10">
    <source>
        <dbReference type="ARBA" id="ARBA00047764"/>
    </source>
</evidence>
<proteinExistence type="inferred from homology"/>
<feature type="repeat" description="ANK" evidence="11">
    <location>
        <begin position="456"/>
        <end position="490"/>
    </location>
</feature>
<name>A0A6H5HVB4_9HYME</name>
<evidence type="ECO:0000256" key="11">
    <source>
        <dbReference type="PROSITE-ProRule" id="PRU00023"/>
    </source>
</evidence>
<keyword evidence="8" id="KW-0732">Signal</keyword>
<dbReference type="SMART" id="SM00248">
    <property type="entry name" value="ANK"/>
    <property type="match status" value="4"/>
</dbReference>
<comment type="cofactor">
    <cofactor evidence="1">
        <name>Zn(2+)</name>
        <dbReference type="ChEBI" id="CHEBI:29105"/>
    </cofactor>
</comment>
<dbReference type="Gene3D" id="1.25.40.20">
    <property type="entry name" value="Ankyrin repeat-containing domain"/>
    <property type="match status" value="1"/>
</dbReference>
<dbReference type="EMBL" id="CADCXV010000335">
    <property type="protein sequence ID" value="CAB0029524.1"/>
    <property type="molecule type" value="Genomic_DNA"/>
</dbReference>
<dbReference type="InterPro" id="IPR001365">
    <property type="entry name" value="A_deaminase_dom"/>
</dbReference>
<dbReference type="GO" id="GO:0006154">
    <property type="term" value="P:adenosine catabolic process"/>
    <property type="evidence" value="ECO:0007669"/>
    <property type="project" value="InterPro"/>
</dbReference>
<dbReference type="PANTHER" id="PTHR11409:SF39">
    <property type="entry name" value="ADENOSINE DEAMINASE 2"/>
    <property type="match status" value="1"/>
</dbReference>
<dbReference type="PANTHER" id="PTHR11409">
    <property type="entry name" value="ADENOSINE DEAMINASE"/>
    <property type="match status" value="1"/>
</dbReference>
<protein>
    <recommendedName>
        <fullName evidence="5">Adenosine deaminase</fullName>
        <ecNumber evidence="4">3.5.4.4</ecNumber>
    </recommendedName>
</protein>
<evidence type="ECO:0000256" key="9">
    <source>
        <dbReference type="ARBA" id="ARBA00022801"/>
    </source>
</evidence>
<dbReference type="GO" id="GO:0004000">
    <property type="term" value="F:adenosine deaminase activity"/>
    <property type="evidence" value="ECO:0007669"/>
    <property type="project" value="InterPro"/>
</dbReference>
<keyword evidence="6" id="KW-0964">Secreted</keyword>
<gene>
    <name evidence="13" type="ORF">TBRA_LOCUS1555</name>
</gene>
<organism evidence="13 14">
    <name type="scientific">Trichogramma brassicae</name>
    <dbReference type="NCBI Taxonomy" id="86971"/>
    <lineage>
        <taxon>Eukaryota</taxon>
        <taxon>Metazoa</taxon>
        <taxon>Ecdysozoa</taxon>
        <taxon>Arthropoda</taxon>
        <taxon>Hexapoda</taxon>
        <taxon>Insecta</taxon>
        <taxon>Pterygota</taxon>
        <taxon>Neoptera</taxon>
        <taxon>Endopterygota</taxon>
        <taxon>Hymenoptera</taxon>
        <taxon>Apocrita</taxon>
        <taxon>Proctotrupomorpha</taxon>
        <taxon>Chalcidoidea</taxon>
        <taxon>Trichogrammatidae</taxon>
        <taxon>Trichogramma</taxon>
    </lineage>
</organism>
<evidence type="ECO:0000313" key="14">
    <source>
        <dbReference type="Proteomes" id="UP000479190"/>
    </source>
</evidence>
<evidence type="ECO:0000256" key="1">
    <source>
        <dbReference type="ARBA" id="ARBA00001947"/>
    </source>
</evidence>
<dbReference type="InterPro" id="IPR006331">
    <property type="entry name" value="ADGF"/>
</dbReference>
<dbReference type="Gene3D" id="3.20.20.140">
    <property type="entry name" value="Metal-dependent hydrolases"/>
    <property type="match status" value="2"/>
</dbReference>
<evidence type="ECO:0000259" key="12">
    <source>
        <dbReference type="Pfam" id="PF00962"/>
    </source>
</evidence>
<dbReference type="Pfam" id="PF00962">
    <property type="entry name" value="A_deaminase"/>
    <property type="match status" value="1"/>
</dbReference>
<feature type="domain" description="Adenosine deaminase" evidence="12">
    <location>
        <begin position="14"/>
        <end position="299"/>
    </location>
</feature>
<comment type="catalytic activity">
    <reaction evidence="10">
        <text>adenosine + H2O + H(+) = inosine + NH4(+)</text>
        <dbReference type="Rhea" id="RHEA:24408"/>
        <dbReference type="ChEBI" id="CHEBI:15377"/>
        <dbReference type="ChEBI" id="CHEBI:15378"/>
        <dbReference type="ChEBI" id="CHEBI:16335"/>
        <dbReference type="ChEBI" id="CHEBI:17596"/>
        <dbReference type="ChEBI" id="CHEBI:28938"/>
        <dbReference type="EC" id="3.5.4.4"/>
    </reaction>
</comment>
<sequence length="901" mass="103339">MLSASRNDDINHVWKDFNKLFPAVGGLAIYKPVYEKFMYEAMQELHDDKVMFMELRNSLFPLYDLDGTQHTPEETARTLMKVVRRFCANNPSFLGIKLIISQSRSVPLDVVKQKIEQFKRWKAEFPELIIGFDLVGQEDMHHSLLDYREALEGIKDETNFFFHAGETNWYGRQPDHNLYDAIVLNTKRIGHGFALIKHPKLMEIVKEKKIVVEVSPISNQVLKLVGDMRNHPAAHFFATNLPVVITSDDPSLWGAKGLSFDFYEAFVGIMSSEADLRALKQLALNSIKYSSLDKREKAKAFKIFKQTWMEFVTELPKSSLGRCPEVHEFLFPKEIECLLWDSVNYKHEEFGYIPGTVFIELTVDADYTDEPDVDENGTTLTRRTTPIHQAVKNCRQPRAWFRLFPPLFEIYDRFDVNFTDESGYTHFHAACQFSCEEAVREFLEHGQDPNCIWPETGDSTLHIAVGNAKSDSGIMEMLLRGGADPTLANNEGSTPLHIICKNDIYDCDDFAESFFKINDELNQRVQVDARDNLDRTPLQWAVAGCLPNAVESLLNRGAELSSFIFPTSSQFDVCFKSDRYKNIRYYLGLASGLLAVIENLEKRGYELDRSDALIIMKLFNEYKLFEAMEDLDERWYDDENIFVAIMYNITWMRQSLVSPRISAKKTMAANSLLSEIIDVLLITKPYVGLGHPDEFLPAQNFLRARESIEESKVFRLLQRMPKGGLFHAHSTALRSVDELMKYLDDPDLYICFRANDRIVFRFAAAAPEDTAQCAGWQLLRGLRRRNKYIDEEIRDQLLLDIDESTDITPSGTRSRTCSMSFPASSNSDRFSRSTFTSRCKNCTTTESCSWKSGLPSQPSTISMATNIRPCKSPRSYRTFRSGTLLGKFFNFEIALIYALFV</sequence>
<dbReference type="FunFam" id="3.20.20.140:FF:000017">
    <property type="entry name" value="Adenosine deaminase 2"/>
    <property type="match status" value="1"/>
</dbReference>
<dbReference type="GO" id="GO:0005615">
    <property type="term" value="C:extracellular space"/>
    <property type="evidence" value="ECO:0007669"/>
    <property type="project" value="InterPro"/>
</dbReference>
<dbReference type="PROSITE" id="PS50088">
    <property type="entry name" value="ANK_REPEAT"/>
    <property type="match status" value="1"/>
</dbReference>
<dbReference type="InterPro" id="IPR036770">
    <property type="entry name" value="Ankyrin_rpt-contain_sf"/>
</dbReference>
<evidence type="ECO:0000256" key="8">
    <source>
        <dbReference type="ARBA" id="ARBA00022729"/>
    </source>
</evidence>
<reference evidence="13 14" key="1">
    <citation type="submission" date="2020-02" db="EMBL/GenBank/DDBJ databases">
        <authorList>
            <person name="Ferguson B K."/>
        </authorList>
    </citation>
    <scope>NUCLEOTIDE SEQUENCE [LARGE SCALE GENOMIC DNA]</scope>
</reference>